<reference evidence="2" key="1">
    <citation type="submission" date="2014-11" db="EMBL/GenBank/DDBJ databases">
        <authorList>
            <person name="Amaro Gonzalez C."/>
        </authorList>
    </citation>
    <scope>NUCLEOTIDE SEQUENCE</scope>
</reference>
<proteinExistence type="predicted"/>
<name>A0A0E9QTJ1_ANGAN</name>
<dbReference type="AlphaFoldDB" id="A0A0E9QTJ1"/>
<keyword evidence="1" id="KW-0472">Membrane</keyword>
<dbReference type="EMBL" id="GBXM01088311">
    <property type="protein sequence ID" value="JAH20266.1"/>
    <property type="molecule type" value="Transcribed_RNA"/>
</dbReference>
<protein>
    <submittedName>
        <fullName evidence="2">Uncharacterized protein</fullName>
    </submittedName>
</protein>
<evidence type="ECO:0000313" key="2">
    <source>
        <dbReference type="EMBL" id="JAH20266.1"/>
    </source>
</evidence>
<keyword evidence="1" id="KW-1133">Transmembrane helix</keyword>
<evidence type="ECO:0000256" key="1">
    <source>
        <dbReference type="SAM" id="Phobius"/>
    </source>
</evidence>
<accession>A0A0E9QTJ1</accession>
<feature type="transmembrane region" description="Helical" evidence="1">
    <location>
        <begin position="6"/>
        <end position="23"/>
    </location>
</feature>
<organism evidence="2">
    <name type="scientific">Anguilla anguilla</name>
    <name type="common">European freshwater eel</name>
    <name type="synonym">Muraena anguilla</name>
    <dbReference type="NCBI Taxonomy" id="7936"/>
    <lineage>
        <taxon>Eukaryota</taxon>
        <taxon>Metazoa</taxon>
        <taxon>Chordata</taxon>
        <taxon>Craniata</taxon>
        <taxon>Vertebrata</taxon>
        <taxon>Euteleostomi</taxon>
        <taxon>Actinopterygii</taxon>
        <taxon>Neopterygii</taxon>
        <taxon>Teleostei</taxon>
        <taxon>Anguilliformes</taxon>
        <taxon>Anguillidae</taxon>
        <taxon>Anguilla</taxon>
    </lineage>
</organism>
<reference evidence="2" key="2">
    <citation type="journal article" date="2015" name="Fish Shellfish Immunol.">
        <title>Early steps in the European eel (Anguilla anguilla)-Vibrio vulnificus interaction in the gills: Role of the RtxA13 toxin.</title>
        <authorList>
            <person name="Callol A."/>
            <person name="Pajuelo D."/>
            <person name="Ebbesson L."/>
            <person name="Teles M."/>
            <person name="MacKenzie S."/>
            <person name="Amaro C."/>
        </authorList>
    </citation>
    <scope>NUCLEOTIDE SEQUENCE</scope>
</reference>
<sequence>MFVIQWVYACINIVVAIILFLYIGQASPGLPIGEYRLLNVAISSREIPISLIC</sequence>
<keyword evidence="1" id="KW-0812">Transmembrane</keyword>